<protein>
    <submittedName>
        <fullName evidence="2">Uncharacterized protein</fullName>
    </submittedName>
</protein>
<evidence type="ECO:0000256" key="1">
    <source>
        <dbReference type="SAM" id="MobiDB-lite"/>
    </source>
</evidence>
<proteinExistence type="predicted"/>
<feature type="region of interest" description="Disordered" evidence="1">
    <location>
        <begin position="104"/>
        <end position="125"/>
    </location>
</feature>
<keyword evidence="3" id="KW-1185">Reference proteome</keyword>
<evidence type="ECO:0000313" key="3">
    <source>
        <dbReference type="Proteomes" id="UP000314294"/>
    </source>
</evidence>
<feature type="compositionally biased region" description="Low complexity" evidence="1">
    <location>
        <begin position="35"/>
        <end position="44"/>
    </location>
</feature>
<comment type="caution">
    <text evidence="2">The sequence shown here is derived from an EMBL/GenBank/DDBJ whole genome shotgun (WGS) entry which is preliminary data.</text>
</comment>
<reference evidence="2 3" key="1">
    <citation type="submission" date="2019-03" db="EMBL/GenBank/DDBJ databases">
        <title>First draft genome of Liparis tanakae, snailfish: a comprehensive survey of snailfish specific genes.</title>
        <authorList>
            <person name="Kim W."/>
            <person name="Song I."/>
            <person name="Jeong J.-H."/>
            <person name="Kim D."/>
            <person name="Kim S."/>
            <person name="Ryu S."/>
            <person name="Song J.Y."/>
            <person name="Lee S.K."/>
        </authorList>
    </citation>
    <scope>NUCLEOTIDE SEQUENCE [LARGE SCALE GENOMIC DNA]</scope>
    <source>
        <tissue evidence="2">Muscle</tissue>
    </source>
</reference>
<dbReference type="Proteomes" id="UP000314294">
    <property type="component" value="Unassembled WGS sequence"/>
</dbReference>
<organism evidence="2 3">
    <name type="scientific">Liparis tanakae</name>
    <name type="common">Tanaka's snailfish</name>
    <dbReference type="NCBI Taxonomy" id="230148"/>
    <lineage>
        <taxon>Eukaryota</taxon>
        <taxon>Metazoa</taxon>
        <taxon>Chordata</taxon>
        <taxon>Craniata</taxon>
        <taxon>Vertebrata</taxon>
        <taxon>Euteleostomi</taxon>
        <taxon>Actinopterygii</taxon>
        <taxon>Neopterygii</taxon>
        <taxon>Teleostei</taxon>
        <taxon>Neoteleostei</taxon>
        <taxon>Acanthomorphata</taxon>
        <taxon>Eupercaria</taxon>
        <taxon>Perciformes</taxon>
        <taxon>Cottioidei</taxon>
        <taxon>Cottales</taxon>
        <taxon>Liparidae</taxon>
        <taxon>Liparis</taxon>
    </lineage>
</organism>
<feature type="compositionally biased region" description="Gly residues" evidence="1">
    <location>
        <begin position="45"/>
        <end position="57"/>
    </location>
</feature>
<accession>A0A4Z2J149</accession>
<name>A0A4Z2J149_9TELE</name>
<dbReference type="EMBL" id="SRLO01000030">
    <property type="protein sequence ID" value="TNN83939.1"/>
    <property type="molecule type" value="Genomic_DNA"/>
</dbReference>
<feature type="region of interest" description="Disordered" evidence="1">
    <location>
        <begin position="33"/>
        <end position="66"/>
    </location>
</feature>
<evidence type="ECO:0000313" key="2">
    <source>
        <dbReference type="EMBL" id="TNN83939.1"/>
    </source>
</evidence>
<sequence length="229" mass="25337">MLANMSVIGIYSQRFSAWLLDVKKSILTARPGTPLGPSFPVSPGGPLGPGGPGGPGGPERQERGHSHYLNEPPLYELLVSGKKAMIDLREDHLSRTRNYHLRGVRSPQWARRPRKNGNSSSSSVKALSSSPLRLLLKDESKVDKSLTSDLLNVSRSREPIHQTELISSLQNLGQRGWQQPLEHELPATWIQSSHPGALASLGAQANNYRFYNLFFTGKQFSQFSHSYTI</sequence>
<dbReference type="AlphaFoldDB" id="A0A4Z2J149"/>
<gene>
    <name evidence="2" type="ORF">EYF80_005810</name>
</gene>